<dbReference type="PRINTS" id="PR00412">
    <property type="entry name" value="EPOXHYDRLASE"/>
</dbReference>
<dbReference type="KEGG" id="haly:HYG82_12950"/>
<sequence>MSGTGVATIDECRIAYRRAGTSGPPVVLCHGAGIDDATVSWRHTIDALADDYRVYGIDWPEYGNSTGNVTHTIETYVDVLDGFLETLPDERVSLAGISMGGGVALGYALANPDRVEQLALVDSYGLGERLPSALPWKMVAQFPGMTEFGKIAASTSPSSVRMVLDNLVADADALPEPFIEDVRKKLMEPGSIRAFKEFQENELSFSGRVATNFAPRLESVSVPTLLVHGKQDPLVPVEWSVRAADRIPDAELALIDDCGHWTPRERPDQLNERLQDWLPDDRGVAKPQYTKAEMPGVTRVGSD</sequence>
<gene>
    <name evidence="3" type="ORF">HYG82_12950</name>
</gene>
<dbReference type="InterPro" id="IPR000639">
    <property type="entry name" value="Epox_hydrolase-like"/>
</dbReference>
<dbReference type="Pfam" id="PF00561">
    <property type="entry name" value="Abhydrolase_1"/>
    <property type="match status" value="1"/>
</dbReference>
<dbReference type="OrthoDB" id="9890at2157"/>
<dbReference type="SUPFAM" id="SSF53474">
    <property type="entry name" value="alpha/beta-Hydrolases"/>
    <property type="match status" value="1"/>
</dbReference>
<organism evidence="3 4">
    <name type="scientific">Natrinema halophilum</name>
    <dbReference type="NCBI Taxonomy" id="1699371"/>
    <lineage>
        <taxon>Archaea</taxon>
        <taxon>Methanobacteriati</taxon>
        <taxon>Methanobacteriota</taxon>
        <taxon>Stenosarchaea group</taxon>
        <taxon>Halobacteria</taxon>
        <taxon>Halobacteriales</taxon>
        <taxon>Natrialbaceae</taxon>
        <taxon>Natrinema</taxon>
    </lineage>
</organism>
<dbReference type="AlphaFoldDB" id="A0A7D5GU00"/>
<dbReference type="InterPro" id="IPR029058">
    <property type="entry name" value="AB_hydrolase_fold"/>
</dbReference>
<dbReference type="Proteomes" id="UP000509241">
    <property type="component" value="Chromosome"/>
</dbReference>
<keyword evidence="4" id="KW-1185">Reference proteome</keyword>
<dbReference type="InterPro" id="IPR000073">
    <property type="entry name" value="AB_hydrolase_1"/>
</dbReference>
<dbReference type="GO" id="GO:0016787">
    <property type="term" value="F:hydrolase activity"/>
    <property type="evidence" value="ECO:0007669"/>
    <property type="project" value="UniProtKB-KW"/>
</dbReference>
<evidence type="ECO:0000313" key="4">
    <source>
        <dbReference type="Proteomes" id="UP000509241"/>
    </source>
</evidence>
<evidence type="ECO:0000256" key="1">
    <source>
        <dbReference type="SAM" id="MobiDB-lite"/>
    </source>
</evidence>
<feature type="region of interest" description="Disordered" evidence="1">
    <location>
        <begin position="277"/>
        <end position="303"/>
    </location>
</feature>
<protein>
    <submittedName>
        <fullName evidence="3">Alpha/beta hydrolase</fullName>
    </submittedName>
</protein>
<keyword evidence="3" id="KW-0378">Hydrolase</keyword>
<evidence type="ECO:0000313" key="3">
    <source>
        <dbReference type="EMBL" id="QLG49706.1"/>
    </source>
</evidence>
<dbReference type="RefSeq" id="WP_179261512.1">
    <property type="nucleotide sequence ID" value="NZ_CP058601.1"/>
</dbReference>
<name>A0A7D5GU00_9EURY</name>
<dbReference type="EMBL" id="CP058601">
    <property type="protein sequence ID" value="QLG49706.1"/>
    <property type="molecule type" value="Genomic_DNA"/>
</dbReference>
<dbReference type="Gene3D" id="3.40.50.1820">
    <property type="entry name" value="alpha/beta hydrolase"/>
    <property type="match status" value="1"/>
</dbReference>
<dbReference type="PRINTS" id="PR00111">
    <property type="entry name" value="ABHYDROLASE"/>
</dbReference>
<feature type="domain" description="AB hydrolase-1" evidence="2">
    <location>
        <begin position="24"/>
        <end position="262"/>
    </location>
</feature>
<dbReference type="PANTHER" id="PTHR46438">
    <property type="entry name" value="ALPHA/BETA-HYDROLASES SUPERFAMILY PROTEIN"/>
    <property type="match status" value="1"/>
</dbReference>
<evidence type="ECO:0000259" key="2">
    <source>
        <dbReference type="Pfam" id="PF00561"/>
    </source>
</evidence>
<reference evidence="3 4" key="1">
    <citation type="submission" date="2020-07" db="EMBL/GenBank/DDBJ databases">
        <authorList>
            <person name="Cui H."/>
        </authorList>
    </citation>
    <scope>NUCLEOTIDE SEQUENCE [LARGE SCALE GENOMIC DNA]</scope>
    <source>
        <strain evidence="3 4">YPL8</strain>
    </source>
</reference>
<accession>A0A7D5GU00</accession>
<dbReference type="GeneID" id="56034215"/>
<proteinExistence type="predicted"/>